<gene>
    <name evidence="1" type="ORF">LWI29_016843</name>
</gene>
<dbReference type="GO" id="GO:0003677">
    <property type="term" value="F:DNA binding"/>
    <property type="evidence" value="ECO:0007669"/>
    <property type="project" value="InterPro"/>
</dbReference>
<proteinExistence type="predicted"/>
<dbReference type="EMBL" id="JAUESC010000384">
    <property type="protein sequence ID" value="KAK0581688.1"/>
    <property type="molecule type" value="Genomic_DNA"/>
</dbReference>
<comment type="caution">
    <text evidence="1">The sequence shown here is derived from an EMBL/GenBank/DDBJ whole genome shotgun (WGS) entry which is preliminary data.</text>
</comment>
<dbReference type="GO" id="GO:0006272">
    <property type="term" value="P:leading strand elongation"/>
    <property type="evidence" value="ECO:0007669"/>
    <property type="project" value="TreeGrafter"/>
</dbReference>
<dbReference type="GO" id="GO:0019985">
    <property type="term" value="P:translesion synthesis"/>
    <property type="evidence" value="ECO:0007669"/>
    <property type="project" value="TreeGrafter"/>
</dbReference>
<dbReference type="GO" id="GO:0006298">
    <property type="term" value="P:mismatch repair"/>
    <property type="evidence" value="ECO:0007669"/>
    <property type="project" value="TreeGrafter"/>
</dbReference>
<dbReference type="GO" id="GO:0043626">
    <property type="term" value="C:PCNA complex"/>
    <property type="evidence" value="ECO:0007669"/>
    <property type="project" value="TreeGrafter"/>
</dbReference>
<dbReference type="PANTHER" id="PTHR11352">
    <property type="entry name" value="PROLIFERATING CELL NUCLEAR ANTIGEN"/>
    <property type="match status" value="1"/>
</dbReference>
<dbReference type="Proteomes" id="UP001168877">
    <property type="component" value="Unassembled WGS sequence"/>
</dbReference>
<dbReference type="GO" id="GO:0030337">
    <property type="term" value="F:DNA polymerase processivity factor activity"/>
    <property type="evidence" value="ECO:0007669"/>
    <property type="project" value="InterPro"/>
</dbReference>
<organism evidence="1 2">
    <name type="scientific">Acer saccharum</name>
    <name type="common">Sugar maple</name>
    <dbReference type="NCBI Taxonomy" id="4024"/>
    <lineage>
        <taxon>Eukaryota</taxon>
        <taxon>Viridiplantae</taxon>
        <taxon>Streptophyta</taxon>
        <taxon>Embryophyta</taxon>
        <taxon>Tracheophyta</taxon>
        <taxon>Spermatophyta</taxon>
        <taxon>Magnoliopsida</taxon>
        <taxon>eudicotyledons</taxon>
        <taxon>Gunneridae</taxon>
        <taxon>Pentapetalae</taxon>
        <taxon>rosids</taxon>
        <taxon>malvids</taxon>
        <taxon>Sapindales</taxon>
        <taxon>Sapindaceae</taxon>
        <taxon>Hippocastanoideae</taxon>
        <taxon>Acereae</taxon>
        <taxon>Acer</taxon>
    </lineage>
</organism>
<dbReference type="SUPFAM" id="SSF55979">
    <property type="entry name" value="DNA clamp"/>
    <property type="match status" value="1"/>
</dbReference>
<dbReference type="Gene3D" id="3.70.10.10">
    <property type="match status" value="1"/>
</dbReference>
<evidence type="ECO:0000313" key="2">
    <source>
        <dbReference type="Proteomes" id="UP001168877"/>
    </source>
</evidence>
<keyword evidence="2" id="KW-1185">Reference proteome</keyword>
<name>A0AA39RYZ7_ACESA</name>
<dbReference type="InterPro" id="IPR046938">
    <property type="entry name" value="DNA_clamp_sf"/>
</dbReference>
<sequence length="254" mass="28524">MLLEFKLNRAIDLKKALTPLTSLAQTASIINSTNAVTMLATILDGDAIAVLRISSTEFVHFFCHEGDVAVFDLVMLYRYLHFFSNDNLPVTVGVVRVENDGGKLTATMPNIGLTPYTSLSMGLIQPNVEHMNFFYHKRKYHVKVGILTAKFRAVIEDMARRSVDSTTVVTIHRSHVTFNVTGVYNSVLRDLYECDIVGDTGNYPILLHFRVDHLVSIGKAISLSKMVWIYGSYSALPMLHFRVPPIGELSYYFV</sequence>
<dbReference type="InterPro" id="IPR000730">
    <property type="entry name" value="Pr_cel_nuc_antig"/>
</dbReference>
<protein>
    <submittedName>
        <fullName evidence="1">Uncharacterized protein</fullName>
    </submittedName>
</protein>
<reference evidence="1" key="2">
    <citation type="submission" date="2023-06" db="EMBL/GenBank/DDBJ databases">
        <authorList>
            <person name="Swenson N.G."/>
            <person name="Wegrzyn J.L."/>
            <person name="Mcevoy S.L."/>
        </authorList>
    </citation>
    <scope>NUCLEOTIDE SEQUENCE</scope>
    <source>
        <strain evidence="1">NS2018</strain>
        <tissue evidence="1">Leaf</tissue>
    </source>
</reference>
<reference evidence="1" key="1">
    <citation type="journal article" date="2022" name="Plant J.">
        <title>Strategies of tolerance reflected in two North American maple genomes.</title>
        <authorList>
            <person name="McEvoy S.L."/>
            <person name="Sezen U.U."/>
            <person name="Trouern-Trend A."/>
            <person name="McMahon S.M."/>
            <person name="Schaberg P.G."/>
            <person name="Yang J."/>
            <person name="Wegrzyn J.L."/>
            <person name="Swenson N.G."/>
        </authorList>
    </citation>
    <scope>NUCLEOTIDE SEQUENCE</scope>
    <source>
        <strain evidence="1">NS2018</strain>
    </source>
</reference>
<evidence type="ECO:0000313" key="1">
    <source>
        <dbReference type="EMBL" id="KAK0581688.1"/>
    </source>
</evidence>
<dbReference type="GO" id="GO:0006275">
    <property type="term" value="P:regulation of DNA replication"/>
    <property type="evidence" value="ECO:0007669"/>
    <property type="project" value="InterPro"/>
</dbReference>
<dbReference type="AlphaFoldDB" id="A0AA39RYZ7"/>
<dbReference type="PANTHER" id="PTHR11352:SF0">
    <property type="entry name" value="PROLIFERATING CELL NUCLEAR ANTIGEN"/>
    <property type="match status" value="1"/>
</dbReference>
<accession>A0AA39RYZ7</accession>